<organism evidence="1 2">
    <name type="scientific">Paraburkholderia fynbosensis</name>
    <dbReference type="NCBI Taxonomy" id="1200993"/>
    <lineage>
        <taxon>Bacteria</taxon>
        <taxon>Pseudomonadati</taxon>
        <taxon>Pseudomonadota</taxon>
        <taxon>Betaproteobacteria</taxon>
        <taxon>Burkholderiales</taxon>
        <taxon>Burkholderiaceae</taxon>
        <taxon>Paraburkholderia</taxon>
    </lineage>
</organism>
<keyword evidence="2" id="KW-1185">Reference proteome</keyword>
<accession>A0A6J5GLR9</accession>
<gene>
    <name evidence="1" type="ORF">LMG27177_05394</name>
</gene>
<dbReference type="Gene3D" id="2.120.10.30">
    <property type="entry name" value="TolB, C-terminal domain"/>
    <property type="match status" value="1"/>
</dbReference>
<reference evidence="1 2" key="1">
    <citation type="submission" date="2020-04" db="EMBL/GenBank/DDBJ databases">
        <authorList>
            <person name="De Canck E."/>
        </authorList>
    </citation>
    <scope>NUCLEOTIDE SEQUENCE [LARGE SCALE GENOMIC DNA]</scope>
    <source>
        <strain evidence="1 2">LMG 27177</strain>
    </source>
</reference>
<name>A0A6J5GLR9_9BURK</name>
<evidence type="ECO:0000313" key="1">
    <source>
        <dbReference type="EMBL" id="CAB3803130.1"/>
    </source>
</evidence>
<dbReference type="Proteomes" id="UP000494252">
    <property type="component" value="Unassembled WGS sequence"/>
</dbReference>
<proteinExistence type="predicted"/>
<evidence type="ECO:0000313" key="2">
    <source>
        <dbReference type="Proteomes" id="UP000494252"/>
    </source>
</evidence>
<sequence>MNAQELPVCVQAMLCDSQNNFWVLDPGAPAQAFVVASAHKLVRIDLATNSVAQCASSRL</sequence>
<dbReference type="EMBL" id="CADIKI010000018">
    <property type="protein sequence ID" value="CAB3803130.1"/>
    <property type="molecule type" value="Genomic_DNA"/>
</dbReference>
<protein>
    <submittedName>
        <fullName evidence="1">Uncharacterized protein</fullName>
    </submittedName>
</protein>
<dbReference type="InterPro" id="IPR011042">
    <property type="entry name" value="6-blade_b-propeller_TolB-like"/>
</dbReference>
<dbReference type="AlphaFoldDB" id="A0A6J5GLR9"/>